<dbReference type="Pfam" id="PF00005">
    <property type="entry name" value="ABC_tran"/>
    <property type="match status" value="1"/>
</dbReference>
<dbReference type="InterPro" id="IPR003439">
    <property type="entry name" value="ABC_transporter-like_ATP-bd"/>
</dbReference>
<gene>
    <name evidence="4" type="ORF">SAMN04487850_2111</name>
</gene>
<keyword evidence="5" id="KW-1185">Reference proteome</keyword>
<dbReference type="Proteomes" id="UP000199373">
    <property type="component" value="Unassembled WGS sequence"/>
</dbReference>
<accession>A0A1I0Q0F4</accession>
<evidence type="ECO:0000313" key="5">
    <source>
        <dbReference type="Proteomes" id="UP000199373"/>
    </source>
</evidence>
<dbReference type="InterPro" id="IPR003593">
    <property type="entry name" value="AAA+_ATPase"/>
</dbReference>
<dbReference type="PANTHER" id="PTHR43158:SF10">
    <property type="entry name" value="ABC TRANSPORTER ATP-BINDING PROTEIN YTRB"/>
    <property type="match status" value="1"/>
</dbReference>
<sequence>MLEVKDVSIAAEEKILLKNLSFMAKDGQLTCITGRSGVGKTTLLRTLMGFMPTKEGFVSVDGELLTVRSAHVYRRMMTYLPQECKMLTRQLIVPEAPSCEEDEYGVWNNLLPSVTPESQPEPLSSEDIVRLTELTLQKAEDKQIFIVDEFADHLLPEHTRHVLDLLRSLVRVGKTVLVVSSQSQIVGCADQVINLDMMER</sequence>
<dbReference type="SUPFAM" id="SSF52540">
    <property type="entry name" value="P-loop containing nucleoside triphosphate hydrolases"/>
    <property type="match status" value="1"/>
</dbReference>
<proteinExistence type="predicted"/>
<evidence type="ECO:0000259" key="3">
    <source>
        <dbReference type="SMART" id="SM00382"/>
    </source>
</evidence>
<dbReference type="AlphaFoldDB" id="A0A1I0Q0F4"/>
<dbReference type="SMART" id="SM00382">
    <property type="entry name" value="AAA"/>
    <property type="match status" value="1"/>
</dbReference>
<dbReference type="InterPro" id="IPR027417">
    <property type="entry name" value="P-loop_NTPase"/>
</dbReference>
<dbReference type="RefSeq" id="WP_091916680.1">
    <property type="nucleotide sequence ID" value="NZ_FOIQ01000005.1"/>
</dbReference>
<protein>
    <submittedName>
        <fullName evidence="4">Putative ABC transport system ATP-binding protein</fullName>
    </submittedName>
</protein>
<dbReference type="Gene3D" id="3.40.50.300">
    <property type="entry name" value="P-loop containing nucleotide triphosphate hydrolases"/>
    <property type="match status" value="2"/>
</dbReference>
<dbReference type="PANTHER" id="PTHR43158">
    <property type="entry name" value="SKFA PEPTIDE EXPORT ATP-BINDING PROTEIN SKFE"/>
    <property type="match status" value="1"/>
</dbReference>
<keyword evidence="1" id="KW-0547">Nucleotide-binding</keyword>
<organism evidence="4 5">
    <name type="scientific">Prevotella aff. ruminicola Tc2-24</name>
    <dbReference type="NCBI Taxonomy" id="81582"/>
    <lineage>
        <taxon>Bacteria</taxon>
        <taxon>Pseudomonadati</taxon>
        <taxon>Bacteroidota</taxon>
        <taxon>Bacteroidia</taxon>
        <taxon>Bacteroidales</taxon>
        <taxon>Prevotellaceae</taxon>
        <taxon>Prevotella</taxon>
    </lineage>
</organism>
<evidence type="ECO:0000256" key="2">
    <source>
        <dbReference type="ARBA" id="ARBA00022840"/>
    </source>
</evidence>
<dbReference type="EMBL" id="FOIQ01000005">
    <property type="protein sequence ID" value="SEW20325.1"/>
    <property type="molecule type" value="Genomic_DNA"/>
</dbReference>
<dbReference type="GO" id="GO:0016887">
    <property type="term" value="F:ATP hydrolysis activity"/>
    <property type="evidence" value="ECO:0007669"/>
    <property type="project" value="InterPro"/>
</dbReference>
<keyword evidence="2 4" id="KW-0067">ATP-binding</keyword>
<reference evidence="4 5" key="1">
    <citation type="submission" date="2016-10" db="EMBL/GenBank/DDBJ databases">
        <authorList>
            <person name="de Groot N.N."/>
        </authorList>
    </citation>
    <scope>NUCLEOTIDE SEQUENCE [LARGE SCALE GENOMIC DNA]</scope>
    <source>
        <strain evidence="4 5">TC2-24</strain>
    </source>
</reference>
<feature type="domain" description="AAA+ ATPase" evidence="3">
    <location>
        <begin position="26"/>
        <end position="199"/>
    </location>
</feature>
<dbReference type="GO" id="GO:0005524">
    <property type="term" value="F:ATP binding"/>
    <property type="evidence" value="ECO:0007669"/>
    <property type="project" value="UniProtKB-KW"/>
</dbReference>
<dbReference type="CDD" id="cd00267">
    <property type="entry name" value="ABC_ATPase"/>
    <property type="match status" value="1"/>
</dbReference>
<evidence type="ECO:0000313" key="4">
    <source>
        <dbReference type="EMBL" id="SEW20325.1"/>
    </source>
</evidence>
<name>A0A1I0Q0F4_9BACT</name>
<evidence type="ECO:0000256" key="1">
    <source>
        <dbReference type="ARBA" id="ARBA00022741"/>
    </source>
</evidence>